<evidence type="ECO:0000256" key="1">
    <source>
        <dbReference type="ARBA" id="ARBA00005536"/>
    </source>
</evidence>
<dbReference type="Proteomes" id="UP000257109">
    <property type="component" value="Unassembled WGS sequence"/>
</dbReference>
<dbReference type="GO" id="GO:0015031">
    <property type="term" value="P:protein transport"/>
    <property type="evidence" value="ECO:0007669"/>
    <property type="project" value="InterPro"/>
</dbReference>
<comment type="caution">
    <text evidence="2">The sequence shown here is derived from an EMBL/GenBank/DDBJ whole genome shotgun (WGS) entry which is preliminary data.</text>
</comment>
<dbReference type="Pfam" id="PF03398">
    <property type="entry name" value="Ist1"/>
    <property type="match status" value="1"/>
</dbReference>
<protein>
    <recommendedName>
        <fullName evidence="4">IST1-like protein</fullName>
    </recommendedName>
</protein>
<dbReference type="OrthoDB" id="29853at2759"/>
<organism evidence="2 3">
    <name type="scientific">Mucuna pruriens</name>
    <name type="common">Velvet bean</name>
    <name type="synonym">Dolichos pruriens</name>
    <dbReference type="NCBI Taxonomy" id="157652"/>
    <lineage>
        <taxon>Eukaryota</taxon>
        <taxon>Viridiplantae</taxon>
        <taxon>Streptophyta</taxon>
        <taxon>Embryophyta</taxon>
        <taxon>Tracheophyta</taxon>
        <taxon>Spermatophyta</taxon>
        <taxon>Magnoliopsida</taxon>
        <taxon>eudicotyledons</taxon>
        <taxon>Gunneridae</taxon>
        <taxon>Pentapetalae</taxon>
        <taxon>rosids</taxon>
        <taxon>fabids</taxon>
        <taxon>Fabales</taxon>
        <taxon>Fabaceae</taxon>
        <taxon>Papilionoideae</taxon>
        <taxon>50 kb inversion clade</taxon>
        <taxon>NPAAA clade</taxon>
        <taxon>indigoferoid/millettioid clade</taxon>
        <taxon>Phaseoleae</taxon>
        <taxon>Mucuna</taxon>
    </lineage>
</organism>
<dbReference type="InterPro" id="IPR005061">
    <property type="entry name" value="Ist1"/>
</dbReference>
<dbReference type="PANTHER" id="PTHR12161">
    <property type="entry name" value="IST1 FAMILY MEMBER"/>
    <property type="match status" value="1"/>
</dbReference>
<dbReference type="PANTHER" id="PTHR12161:SF44">
    <property type="entry name" value="REGULATOR OF VPS4 ACTIVITY IN THE MVB PATHWAY PROTEIN"/>
    <property type="match status" value="1"/>
</dbReference>
<accession>A0A371EHK2</accession>
<gene>
    <name evidence="2" type="ORF">CR513_55817</name>
</gene>
<dbReference type="InterPro" id="IPR042277">
    <property type="entry name" value="IST1-like"/>
</dbReference>
<reference evidence="2" key="1">
    <citation type="submission" date="2018-05" db="EMBL/GenBank/DDBJ databases">
        <title>Draft genome of Mucuna pruriens seed.</title>
        <authorList>
            <person name="Nnadi N.E."/>
            <person name="Vos R."/>
            <person name="Hasami M.H."/>
            <person name="Devisetty U.K."/>
            <person name="Aguiy J.C."/>
        </authorList>
    </citation>
    <scope>NUCLEOTIDE SEQUENCE [LARGE SCALE GENOMIC DNA]</scope>
    <source>
        <strain evidence="2">JCA_2017</strain>
    </source>
</reference>
<evidence type="ECO:0008006" key="4">
    <source>
        <dbReference type="Google" id="ProtNLM"/>
    </source>
</evidence>
<evidence type="ECO:0000313" key="2">
    <source>
        <dbReference type="EMBL" id="RDX65521.1"/>
    </source>
</evidence>
<keyword evidence="3" id="KW-1185">Reference proteome</keyword>
<dbReference type="STRING" id="157652.A0A371EHK2"/>
<evidence type="ECO:0000313" key="3">
    <source>
        <dbReference type="Proteomes" id="UP000257109"/>
    </source>
</evidence>
<proteinExistence type="inferred from homology"/>
<dbReference type="EMBL" id="QJKJ01013862">
    <property type="protein sequence ID" value="RDX65521.1"/>
    <property type="molecule type" value="Genomic_DNA"/>
</dbReference>
<name>A0A371EHK2_MUCPR</name>
<sequence>MIKRARCRLKQLKNKRQVIARQIRKDVVELMQNDYEETAIKRRVIQDERLVAAYELLDQFFVFILEKLSYIRRHKKCPPDISEAVSSLIFASARCGDFPELRVIRKLFGQRYGEDFAIAAVELFPGNLVNKKLIENLSVMSLPDDQKCIVADEIARDNCLHPEVKEHEGNQLVESDGQINQTIAESKKNPSEVEEIERDAACLNSSISKPSDTFSVPEYTLTETSALGPSVQPYLPCLTYHPLQNEVEKEDFSDLQNKGEIMALVSSSERVSLVPYAEAMVEYYVDEIEESHSFVSKNSYYQDQRLSLSCDDGDIDQEESRSERSSIRGFRKGEGAAKKRLRRRSSLLESQGIIEIGCIIYYQKPCKGPFTRKHGTKYNKMGKKPLVEGIPQSNYPHKDGTQSCQSQGNTNRKALNLDLCDCNLDQPCYCGVYYDHECCQDFSIETKKGVKSTQNQQVVLLGESCHCLPLSQDESNKGVASCHLLTYPDFHLSKPNNETKADTCKSLGRYSSTNVSNPRTCSSLTRSETLPPNSRALTLTPEWPKNYKDNLLRTYSCTSQQPKHVHPKLPEYEDIVAIFTAFKRERECMARLEDK</sequence>
<feature type="non-terminal residue" evidence="2">
    <location>
        <position position="1"/>
    </location>
</feature>
<comment type="similarity">
    <text evidence="1">Belongs to the IST1 family.</text>
</comment>
<dbReference type="Gene3D" id="1.20.1260.60">
    <property type="entry name" value="Vacuolar protein sorting-associated protein Ist1"/>
    <property type="match status" value="1"/>
</dbReference>
<dbReference type="AlphaFoldDB" id="A0A371EHK2"/>
<dbReference type="FunFam" id="1.20.1260.60:FF:000002">
    <property type="entry name" value="Vacuolar protein sorting-associated protein IST1"/>
    <property type="match status" value="1"/>
</dbReference>